<dbReference type="RefSeq" id="WP_231318475.1">
    <property type="nucleotide sequence ID" value="NZ_CP088156.1"/>
</dbReference>
<dbReference type="InterPro" id="IPR029058">
    <property type="entry name" value="AB_hydrolase_fold"/>
</dbReference>
<sequence length="265" mass="29250">MNAKPPNETYSVTNTNDTPWIVKWRSTSAGRATLLAFPHAGGTASMARRWTDHLPDWCNLWAIQYPGREARFAEMPFSRAEPLADAITAAVIPHLCGPVCFFGHSLGALLAFLVTQRLIAASQPAPRHLIVSGRRAPHLPDPQDPSHGLPEPEFIARLRRLNGTPPEVFHHVGLLDLLLPMLRADFAASETYRYKPGPPLSCPVTVFGGIRDPLTTPDDLRAWAIYAPERTATHMFDGDHFFFRSAEADVLTHVAAIVTRIAAQQ</sequence>
<organism evidence="3 4">
    <name type="scientific">Bradyrhizobium ontarionense</name>
    <dbReference type="NCBI Taxonomy" id="2898149"/>
    <lineage>
        <taxon>Bacteria</taxon>
        <taxon>Pseudomonadati</taxon>
        <taxon>Pseudomonadota</taxon>
        <taxon>Alphaproteobacteria</taxon>
        <taxon>Hyphomicrobiales</taxon>
        <taxon>Nitrobacteraceae</taxon>
        <taxon>Bradyrhizobium</taxon>
    </lineage>
</organism>
<dbReference type="Gene3D" id="3.40.50.1820">
    <property type="entry name" value="alpha/beta hydrolase"/>
    <property type="match status" value="1"/>
</dbReference>
<accession>A0ABY3R6B6</accession>
<evidence type="ECO:0000313" key="3">
    <source>
        <dbReference type="EMBL" id="UFZ02689.1"/>
    </source>
</evidence>
<protein>
    <submittedName>
        <fullName evidence="3">Alpha/beta fold hydrolase</fullName>
    </submittedName>
</protein>
<dbReference type="Proteomes" id="UP001431010">
    <property type="component" value="Chromosome"/>
</dbReference>
<comment type="similarity">
    <text evidence="1">Belongs to the thioesterase family.</text>
</comment>
<dbReference type="Pfam" id="PF00975">
    <property type="entry name" value="Thioesterase"/>
    <property type="match status" value="1"/>
</dbReference>
<proteinExistence type="inferred from homology"/>
<name>A0ABY3R6B6_9BRAD</name>
<dbReference type="PANTHER" id="PTHR11487:SF0">
    <property type="entry name" value="S-ACYL FATTY ACID SYNTHASE THIOESTERASE, MEDIUM CHAIN"/>
    <property type="match status" value="1"/>
</dbReference>
<dbReference type="InterPro" id="IPR012223">
    <property type="entry name" value="TEII"/>
</dbReference>
<reference evidence="3" key="1">
    <citation type="journal article" date="2024" name="Antonie Van Leeuwenhoek">
        <title>Bradyrhizobium ontarionense sp. nov., a novel bacterial symbiont isolated from Aeschynomene indica (Indian jointvetch), harbours photosynthesis, nitrogen fixation and nitrous oxide (N2O) reductase genes.</title>
        <authorList>
            <person name="Bromfield E.S.P."/>
            <person name="Cloutier S."/>
        </authorList>
    </citation>
    <scope>NUCLEOTIDE SEQUENCE</scope>
    <source>
        <strain evidence="3">A19</strain>
    </source>
</reference>
<evidence type="ECO:0000313" key="4">
    <source>
        <dbReference type="Proteomes" id="UP001431010"/>
    </source>
</evidence>
<keyword evidence="3" id="KW-0378">Hydrolase</keyword>
<dbReference type="EMBL" id="CP088156">
    <property type="protein sequence ID" value="UFZ02689.1"/>
    <property type="molecule type" value="Genomic_DNA"/>
</dbReference>
<dbReference type="SUPFAM" id="SSF53474">
    <property type="entry name" value="alpha/beta-Hydrolases"/>
    <property type="match status" value="1"/>
</dbReference>
<dbReference type="InterPro" id="IPR001031">
    <property type="entry name" value="Thioesterase"/>
</dbReference>
<dbReference type="GO" id="GO:0016787">
    <property type="term" value="F:hydrolase activity"/>
    <property type="evidence" value="ECO:0007669"/>
    <property type="project" value="UniProtKB-KW"/>
</dbReference>
<feature type="domain" description="Thioesterase" evidence="2">
    <location>
        <begin position="33"/>
        <end position="254"/>
    </location>
</feature>
<gene>
    <name evidence="3" type="ORF">LQG66_25920</name>
</gene>
<dbReference type="PANTHER" id="PTHR11487">
    <property type="entry name" value="THIOESTERASE"/>
    <property type="match status" value="1"/>
</dbReference>
<keyword evidence="4" id="KW-1185">Reference proteome</keyword>
<evidence type="ECO:0000259" key="2">
    <source>
        <dbReference type="Pfam" id="PF00975"/>
    </source>
</evidence>
<evidence type="ECO:0000256" key="1">
    <source>
        <dbReference type="ARBA" id="ARBA00007169"/>
    </source>
</evidence>